<keyword evidence="5" id="KW-0411">Iron-sulfur</keyword>
<dbReference type="AlphaFoldDB" id="A0A1I3W941"/>
<dbReference type="PANTHER" id="PTHR11061">
    <property type="entry name" value="RNA M5U METHYLTRANSFERASE"/>
    <property type="match status" value="1"/>
</dbReference>
<comment type="similarity">
    <text evidence="6">Belongs to the class I-like SAM-binding methyltransferase superfamily. RNA M5U methyltransferase family.</text>
</comment>
<feature type="binding site" evidence="6">
    <location>
        <position position="288"/>
    </location>
    <ligand>
        <name>S-adenosyl-L-methionine</name>
        <dbReference type="ChEBI" id="CHEBI:59789"/>
    </ligand>
</feature>
<evidence type="ECO:0000313" key="7">
    <source>
        <dbReference type="EMBL" id="SFK03779.1"/>
    </source>
</evidence>
<feature type="active site" description="Nucleophile" evidence="6">
    <location>
        <position position="362"/>
    </location>
</feature>
<dbReference type="CDD" id="cd02440">
    <property type="entry name" value="AdoMet_MTases"/>
    <property type="match status" value="1"/>
</dbReference>
<evidence type="ECO:0000256" key="4">
    <source>
        <dbReference type="ARBA" id="ARBA00022691"/>
    </source>
</evidence>
<dbReference type="PANTHER" id="PTHR11061:SF49">
    <property type="entry name" value="23S RRNA (URACIL(1939)-C(5))-METHYLTRANSFERASE RLMD"/>
    <property type="match status" value="1"/>
</dbReference>
<evidence type="ECO:0000256" key="1">
    <source>
        <dbReference type="ARBA" id="ARBA00022485"/>
    </source>
</evidence>
<dbReference type="Gene3D" id="2.40.50.1070">
    <property type="match status" value="1"/>
</dbReference>
<dbReference type="EMBL" id="FORY01000022">
    <property type="protein sequence ID" value="SFK03779.1"/>
    <property type="molecule type" value="Genomic_DNA"/>
</dbReference>
<dbReference type="InterPro" id="IPR012340">
    <property type="entry name" value="NA-bd_OB-fold"/>
</dbReference>
<reference evidence="7 8" key="1">
    <citation type="submission" date="2016-10" db="EMBL/GenBank/DDBJ databases">
        <authorList>
            <person name="de Groot N.N."/>
        </authorList>
    </citation>
    <scope>NUCLEOTIDE SEQUENCE [LARGE SCALE GENOMIC DNA]</scope>
    <source>
        <strain evidence="7 8">CGMCC 1.8891</strain>
    </source>
</reference>
<dbReference type="InterPro" id="IPR010280">
    <property type="entry name" value="U5_MeTrfase_fam"/>
</dbReference>
<dbReference type="Proteomes" id="UP000183299">
    <property type="component" value="Unassembled WGS sequence"/>
</dbReference>
<evidence type="ECO:0000256" key="2">
    <source>
        <dbReference type="ARBA" id="ARBA00022603"/>
    </source>
</evidence>
<proteinExistence type="inferred from homology"/>
<evidence type="ECO:0000313" key="8">
    <source>
        <dbReference type="Proteomes" id="UP000183299"/>
    </source>
</evidence>
<feature type="binding site" evidence="6">
    <location>
        <position position="336"/>
    </location>
    <ligand>
        <name>S-adenosyl-L-methionine</name>
        <dbReference type="ChEBI" id="CHEBI:59789"/>
    </ligand>
</feature>
<dbReference type="STRING" id="576117.SAMN04488138_1228"/>
<name>A0A1I3W941_9RHOB</name>
<evidence type="ECO:0000256" key="3">
    <source>
        <dbReference type="ARBA" id="ARBA00022679"/>
    </source>
</evidence>
<dbReference type="GeneID" id="98666505"/>
<dbReference type="GO" id="GO:0070475">
    <property type="term" value="P:rRNA base methylation"/>
    <property type="evidence" value="ECO:0007669"/>
    <property type="project" value="TreeGrafter"/>
</dbReference>
<keyword evidence="3 6" id="KW-0808">Transferase</keyword>
<keyword evidence="1" id="KW-0408">Iron</keyword>
<evidence type="ECO:0000256" key="5">
    <source>
        <dbReference type="ARBA" id="ARBA00023014"/>
    </source>
</evidence>
<accession>A0A1I3W941</accession>
<keyword evidence="4 6" id="KW-0949">S-adenosyl-L-methionine</keyword>
<dbReference type="GO" id="GO:0051539">
    <property type="term" value="F:4 iron, 4 sulfur cluster binding"/>
    <property type="evidence" value="ECO:0007669"/>
    <property type="project" value="UniProtKB-KW"/>
</dbReference>
<feature type="binding site" evidence="6">
    <location>
        <position position="268"/>
    </location>
    <ligand>
        <name>S-adenosyl-L-methionine</name>
        <dbReference type="ChEBI" id="CHEBI:59789"/>
    </ligand>
</feature>
<evidence type="ECO:0000256" key="6">
    <source>
        <dbReference type="PROSITE-ProRule" id="PRU01024"/>
    </source>
</evidence>
<dbReference type="Gene3D" id="2.40.50.140">
    <property type="entry name" value="Nucleic acid-binding proteins"/>
    <property type="match status" value="1"/>
</dbReference>
<organism evidence="7 8">
    <name type="scientific">Celeribacter halophilus</name>
    <dbReference type="NCBI Taxonomy" id="576117"/>
    <lineage>
        <taxon>Bacteria</taxon>
        <taxon>Pseudomonadati</taxon>
        <taxon>Pseudomonadota</taxon>
        <taxon>Alphaproteobacteria</taxon>
        <taxon>Rhodobacterales</taxon>
        <taxon>Roseobacteraceae</taxon>
        <taxon>Celeribacter</taxon>
    </lineage>
</organism>
<gene>
    <name evidence="7" type="ORF">SAMN04488138_1228</name>
</gene>
<dbReference type="RefSeq" id="WP_066608506.1">
    <property type="nucleotide sequence ID" value="NZ_FORY01000022.1"/>
</dbReference>
<dbReference type="SUPFAM" id="SSF53335">
    <property type="entry name" value="S-adenosyl-L-methionine-dependent methyltransferases"/>
    <property type="match status" value="1"/>
</dbReference>
<keyword evidence="1" id="KW-0004">4Fe-4S</keyword>
<feature type="binding site" evidence="6">
    <location>
        <position position="241"/>
    </location>
    <ligand>
        <name>S-adenosyl-L-methionine</name>
        <dbReference type="ChEBI" id="CHEBI:59789"/>
    </ligand>
</feature>
<keyword evidence="1" id="KW-0479">Metal-binding</keyword>
<keyword evidence="2 6" id="KW-0489">Methyltransferase</keyword>
<dbReference type="PROSITE" id="PS51687">
    <property type="entry name" value="SAM_MT_RNA_M5U"/>
    <property type="match status" value="1"/>
</dbReference>
<dbReference type="Gene3D" id="3.40.50.150">
    <property type="entry name" value="Vaccinia Virus protein VP39"/>
    <property type="match status" value="1"/>
</dbReference>
<dbReference type="InterPro" id="IPR029063">
    <property type="entry name" value="SAM-dependent_MTases_sf"/>
</dbReference>
<protein>
    <submittedName>
        <fullName evidence="7">23S rRNA m(5)U-1939 methyltransferase</fullName>
    </submittedName>
</protein>
<keyword evidence="8" id="KW-1185">Reference proteome</keyword>
<dbReference type="GO" id="GO:0070041">
    <property type="term" value="F:rRNA (uridine-C5-)-methyltransferase activity"/>
    <property type="evidence" value="ECO:0007669"/>
    <property type="project" value="TreeGrafter"/>
</dbReference>
<dbReference type="Pfam" id="PF05958">
    <property type="entry name" value="tRNA_U5-meth_tr"/>
    <property type="match status" value="1"/>
</dbReference>
<sequence length="405" mass="43748">MDQFEIMRLGHIGDGITAQGLFVPNTLPGEIVEGTEENGRVQGARIVTPSADRVRPACRHAKSCGGCAMQHASDDFVARWKAGFVEAALKNQGISVDLGPISTSPERSRRRAVFHGRRTKKGTMVGLHARASDSLVEVPDCILMVPEIMEAYAGLNRLVEIGGSRRGEMDITVISTDTGLDISVANGKPLDLDMQVELGRFVRDLSLSRLSWNGEALAGEAQPYLTFGKARVVPSPGAFLQATAEGQAVLIALMRKAVAGADRVIDLFSGSGTFSLPISEHAEVHAVEGVSDMLEALMKGWRQAPGLKAVTVETRDLYRQPVRDDELNAFDAAIIDPPRPGALAQCGEIAKSHLKTVGFVSCNPITFARDAKLLIEAGFEIDWIVPVDQFRWSPHVEIAACFKRA</sequence>
<dbReference type="OrthoDB" id="9804590at2"/>